<proteinExistence type="inferred from homology"/>
<dbReference type="InterPro" id="IPR014795">
    <property type="entry name" value="TacA_1-like"/>
</dbReference>
<organism evidence="8 9">
    <name type="scientific">Mycobacterium tuberculosis (strain CDC 1551 / Oshkosh)</name>
    <dbReference type="NCBI Taxonomy" id="83331"/>
    <lineage>
        <taxon>Bacteria</taxon>
        <taxon>Bacillati</taxon>
        <taxon>Actinomycetota</taxon>
        <taxon>Actinomycetes</taxon>
        <taxon>Mycobacteriales</taxon>
        <taxon>Mycobacteriaceae</taxon>
        <taxon>Mycobacterium</taxon>
        <taxon>Mycobacterium tuberculosis complex</taxon>
    </lineage>
</organism>
<dbReference type="PANTHER" id="PTHR35401:SF1">
    <property type="entry name" value="CYTOPLASMIC PROTEIN"/>
    <property type="match status" value="1"/>
</dbReference>
<dbReference type="PIRSF" id="PIRSF009158">
    <property type="entry name" value="UCP009158"/>
    <property type="match status" value="1"/>
</dbReference>
<evidence type="ECO:0000256" key="7">
    <source>
        <dbReference type="SAM" id="MobiDB-lite"/>
    </source>
</evidence>
<dbReference type="Pfam" id="PF08681">
    <property type="entry name" value="TacA1"/>
    <property type="match status" value="1"/>
</dbReference>
<comment type="similarity">
    <text evidence="6">Belongs to the TacA antitoxin family.</text>
</comment>
<dbReference type="SUPFAM" id="SSF47598">
    <property type="entry name" value="Ribbon-helix-helix"/>
    <property type="match status" value="1"/>
</dbReference>
<evidence type="ECO:0000256" key="3">
    <source>
        <dbReference type="ARBA" id="ARBA00023015"/>
    </source>
</evidence>
<evidence type="ECO:0000256" key="5">
    <source>
        <dbReference type="ARBA" id="ARBA00023163"/>
    </source>
</evidence>
<dbReference type="HOGENOM" id="CLU_1667478_0_0_11"/>
<evidence type="ECO:0000256" key="6">
    <source>
        <dbReference type="ARBA" id="ARBA00049988"/>
    </source>
</evidence>
<dbReference type="AlphaFoldDB" id="Q7D936"/>
<dbReference type="Proteomes" id="UP000001020">
    <property type="component" value="Chromosome"/>
</dbReference>
<keyword evidence="4" id="KW-0238">DNA-binding</keyword>
<keyword evidence="1" id="KW-0678">Repressor</keyword>
<evidence type="ECO:0000313" key="9">
    <source>
        <dbReference type="Proteomes" id="UP000001020"/>
    </source>
</evidence>
<gene>
    <name evidence="8" type="ordered locus">MT0944</name>
</gene>
<evidence type="ECO:0000313" key="8">
    <source>
        <dbReference type="EMBL" id="AAK45191.1"/>
    </source>
</evidence>
<dbReference type="EMBL" id="AE000516">
    <property type="protein sequence ID" value="AAK45191.1"/>
    <property type="molecule type" value="Genomic_DNA"/>
</dbReference>
<dbReference type="GO" id="GO:0003677">
    <property type="term" value="F:DNA binding"/>
    <property type="evidence" value="ECO:0007669"/>
    <property type="project" value="UniProtKB-KW"/>
</dbReference>
<keyword evidence="3" id="KW-0805">Transcription regulation</keyword>
<keyword evidence="5" id="KW-0804">Transcription</keyword>
<keyword evidence="2" id="KW-1277">Toxin-antitoxin system</keyword>
<reference evidence="8 9" key="1">
    <citation type="journal article" date="2002" name="J. Bacteriol.">
        <title>Whole-genome comparison of Mycobacterium tuberculosis clinical and laboratory strains.</title>
        <authorList>
            <person name="Fleischmann R.D."/>
            <person name="Alland D."/>
            <person name="Eisen J.A."/>
            <person name="Carpenter L."/>
            <person name="White O."/>
            <person name="Peterson J."/>
            <person name="DeBoy R."/>
            <person name="Dodson R."/>
            <person name="Gwinn M."/>
            <person name="Haft D."/>
            <person name="Hickey E."/>
            <person name="Kolonay J.F."/>
            <person name="Nelson W.C."/>
            <person name="Umayam L.A."/>
            <person name="Ermolaeva M."/>
            <person name="Salzberg S.L."/>
            <person name="Delcher A."/>
            <person name="Utterback T."/>
            <person name="Weidman J."/>
            <person name="Khouri H."/>
            <person name="Gill J."/>
            <person name="Mikula A."/>
            <person name="Bishai W."/>
            <person name="Jacobs Jr W.R.Jr."/>
            <person name="Venter J.C."/>
            <person name="Fraser C.M."/>
        </authorList>
    </citation>
    <scope>NUCLEOTIDE SEQUENCE [LARGE SCALE GENOMIC DNA]</scope>
    <source>
        <strain evidence="9">CDC 1551 / Oshkosh</strain>
    </source>
</reference>
<evidence type="ECO:0008006" key="10">
    <source>
        <dbReference type="Google" id="ProtNLM"/>
    </source>
</evidence>
<evidence type="ECO:0000256" key="1">
    <source>
        <dbReference type="ARBA" id="ARBA00022491"/>
    </source>
</evidence>
<dbReference type="InterPro" id="IPR010985">
    <property type="entry name" value="Ribbon_hlx_hlx"/>
</dbReference>
<dbReference type="GO" id="GO:0006355">
    <property type="term" value="P:regulation of DNA-templated transcription"/>
    <property type="evidence" value="ECO:0007669"/>
    <property type="project" value="InterPro"/>
</dbReference>
<accession>Q7D936</accession>
<sequence>MAPRVGPRQARSANPQIGPKLHRAGAAVTANVWCRAGGIRMAPRPVIPVATQQRLRRQADRQSLGSSGLPALNCTPIRHTIDVMATKPERKTERLAARLTPEQDALIRRAAEAEGTDLTNFTVTAALAHARDVLADRRLFVLTDAAWTEFLAALDRPVSHKPRLEKLFAARSIFDTEG</sequence>
<name>Q7D936_MYCTO</name>
<evidence type="ECO:0000256" key="4">
    <source>
        <dbReference type="ARBA" id="ARBA00023125"/>
    </source>
</evidence>
<evidence type="ECO:0000256" key="2">
    <source>
        <dbReference type="ARBA" id="ARBA00022649"/>
    </source>
</evidence>
<keyword evidence="9" id="KW-1185">Reference proteome</keyword>
<protein>
    <recommendedName>
        <fullName evidence="10">DUF1778 domain-containing protein</fullName>
    </recommendedName>
</protein>
<dbReference type="Gene3D" id="1.20.5.780">
    <property type="entry name" value="Single helix bin"/>
    <property type="match status" value="1"/>
</dbReference>
<dbReference type="InterPro" id="IPR016547">
    <property type="entry name" value="TacA"/>
</dbReference>
<feature type="region of interest" description="Disordered" evidence="7">
    <location>
        <begin position="1"/>
        <end position="22"/>
    </location>
</feature>
<dbReference type="PANTHER" id="PTHR35401">
    <property type="entry name" value="COPG FAMILY HELIX-TURN-HELIX PROTEIN-RELATED-RELATED"/>
    <property type="match status" value="1"/>
</dbReference>
<dbReference type="KEGG" id="mtc:MT0944"/>